<accession>A0A2P2IMI5</accession>
<name>A0A2P2IMI5_RHIMU</name>
<sequence>MGEIVPLDLKSKSTLPSTIEKSANCR</sequence>
<dbReference type="EMBL" id="GGEC01001961">
    <property type="protein sequence ID" value="MBW82444.1"/>
    <property type="molecule type" value="Transcribed_RNA"/>
</dbReference>
<proteinExistence type="predicted"/>
<reference evidence="1" key="1">
    <citation type="submission" date="2018-02" db="EMBL/GenBank/DDBJ databases">
        <title>Rhizophora mucronata_Transcriptome.</title>
        <authorList>
            <person name="Meera S.P."/>
            <person name="Sreeshan A."/>
            <person name="Augustine A."/>
        </authorList>
    </citation>
    <scope>NUCLEOTIDE SEQUENCE</scope>
    <source>
        <tissue evidence="1">Leaf</tissue>
    </source>
</reference>
<protein>
    <submittedName>
        <fullName evidence="1">Uncharacterized protein</fullName>
    </submittedName>
</protein>
<organism evidence="1">
    <name type="scientific">Rhizophora mucronata</name>
    <name type="common">Asiatic mangrove</name>
    <dbReference type="NCBI Taxonomy" id="61149"/>
    <lineage>
        <taxon>Eukaryota</taxon>
        <taxon>Viridiplantae</taxon>
        <taxon>Streptophyta</taxon>
        <taxon>Embryophyta</taxon>
        <taxon>Tracheophyta</taxon>
        <taxon>Spermatophyta</taxon>
        <taxon>Magnoliopsida</taxon>
        <taxon>eudicotyledons</taxon>
        <taxon>Gunneridae</taxon>
        <taxon>Pentapetalae</taxon>
        <taxon>rosids</taxon>
        <taxon>fabids</taxon>
        <taxon>Malpighiales</taxon>
        <taxon>Rhizophoraceae</taxon>
        <taxon>Rhizophora</taxon>
    </lineage>
</organism>
<evidence type="ECO:0000313" key="1">
    <source>
        <dbReference type="EMBL" id="MBW82444.1"/>
    </source>
</evidence>
<dbReference type="AlphaFoldDB" id="A0A2P2IMI5"/>